<keyword evidence="2" id="KW-1185">Reference proteome</keyword>
<evidence type="ECO:0000313" key="1">
    <source>
        <dbReference type="EMBL" id="KAJ8793410.1"/>
    </source>
</evidence>
<evidence type="ECO:0000313" key="2">
    <source>
        <dbReference type="Proteomes" id="UP001159641"/>
    </source>
</evidence>
<dbReference type="AlphaFoldDB" id="A0AB34HR92"/>
<gene>
    <name evidence="1" type="ORF">J1605_003689</name>
</gene>
<dbReference type="Proteomes" id="UP001159641">
    <property type="component" value="Unassembled WGS sequence"/>
</dbReference>
<dbReference type="EMBL" id="JAIQCJ010000983">
    <property type="protein sequence ID" value="KAJ8793410.1"/>
    <property type="molecule type" value="Genomic_DNA"/>
</dbReference>
<reference evidence="1 2" key="1">
    <citation type="submission" date="2022-11" db="EMBL/GenBank/DDBJ databases">
        <title>Whole genome sequence of Eschrichtius robustus ER-17-0199.</title>
        <authorList>
            <person name="Bruniche-Olsen A."/>
            <person name="Black A.N."/>
            <person name="Fields C.J."/>
            <person name="Walden K."/>
            <person name="Dewoody J.A."/>
        </authorList>
    </citation>
    <scope>NUCLEOTIDE SEQUENCE [LARGE SCALE GENOMIC DNA]</scope>
    <source>
        <strain evidence="1">ER-17-0199</strain>
        <tissue evidence="1">Blubber</tissue>
    </source>
</reference>
<protein>
    <submittedName>
        <fullName evidence="1">Uncharacterized protein</fullName>
    </submittedName>
</protein>
<organism evidence="1 2">
    <name type="scientific">Eschrichtius robustus</name>
    <name type="common">California gray whale</name>
    <name type="synonym">Eschrichtius gibbosus</name>
    <dbReference type="NCBI Taxonomy" id="9764"/>
    <lineage>
        <taxon>Eukaryota</taxon>
        <taxon>Metazoa</taxon>
        <taxon>Chordata</taxon>
        <taxon>Craniata</taxon>
        <taxon>Vertebrata</taxon>
        <taxon>Euteleostomi</taxon>
        <taxon>Mammalia</taxon>
        <taxon>Eutheria</taxon>
        <taxon>Laurasiatheria</taxon>
        <taxon>Artiodactyla</taxon>
        <taxon>Whippomorpha</taxon>
        <taxon>Cetacea</taxon>
        <taxon>Mysticeti</taxon>
        <taxon>Eschrichtiidae</taxon>
        <taxon>Eschrichtius</taxon>
    </lineage>
</organism>
<accession>A0AB34HR92</accession>
<name>A0AB34HR92_ESCRO</name>
<proteinExistence type="predicted"/>
<comment type="caution">
    <text evidence="1">The sequence shown here is derived from an EMBL/GenBank/DDBJ whole genome shotgun (WGS) entry which is preliminary data.</text>
</comment>
<sequence length="57" mass="6335">MTKETHAGLPVPARDKYLNPLEDAGSYLRFAKDKVLKHDYNYPHEDSSDFGISAGPA</sequence>